<reference evidence="1 2" key="1">
    <citation type="journal article" date="2019" name="Sci. Rep.">
        <title>Orb-weaving spider Araneus ventricosus genome elucidates the spidroin gene catalogue.</title>
        <authorList>
            <person name="Kono N."/>
            <person name="Nakamura H."/>
            <person name="Ohtoshi R."/>
            <person name="Moran D.A.P."/>
            <person name="Shinohara A."/>
            <person name="Yoshida Y."/>
            <person name="Fujiwara M."/>
            <person name="Mori M."/>
            <person name="Tomita M."/>
            <person name="Arakawa K."/>
        </authorList>
    </citation>
    <scope>NUCLEOTIDE SEQUENCE [LARGE SCALE GENOMIC DNA]</scope>
</reference>
<proteinExistence type="predicted"/>
<protein>
    <submittedName>
        <fullName evidence="1">Uncharacterized protein</fullName>
    </submittedName>
</protein>
<comment type="caution">
    <text evidence="1">The sequence shown here is derived from an EMBL/GenBank/DDBJ whole genome shotgun (WGS) entry which is preliminary data.</text>
</comment>
<dbReference type="EMBL" id="BGPR01178171">
    <property type="protein sequence ID" value="GBM53786.1"/>
    <property type="molecule type" value="Genomic_DNA"/>
</dbReference>
<gene>
    <name evidence="1" type="ORF">AVEN_51243_1</name>
</gene>
<feature type="non-terminal residue" evidence="1">
    <location>
        <position position="50"/>
    </location>
</feature>
<evidence type="ECO:0000313" key="1">
    <source>
        <dbReference type="EMBL" id="GBM53786.1"/>
    </source>
</evidence>
<keyword evidence="2" id="KW-1185">Reference proteome</keyword>
<dbReference type="AlphaFoldDB" id="A0A4Y2GLX3"/>
<evidence type="ECO:0000313" key="2">
    <source>
        <dbReference type="Proteomes" id="UP000499080"/>
    </source>
</evidence>
<organism evidence="1 2">
    <name type="scientific">Araneus ventricosus</name>
    <name type="common">Orbweaver spider</name>
    <name type="synonym">Epeira ventricosa</name>
    <dbReference type="NCBI Taxonomy" id="182803"/>
    <lineage>
        <taxon>Eukaryota</taxon>
        <taxon>Metazoa</taxon>
        <taxon>Ecdysozoa</taxon>
        <taxon>Arthropoda</taxon>
        <taxon>Chelicerata</taxon>
        <taxon>Arachnida</taxon>
        <taxon>Araneae</taxon>
        <taxon>Araneomorphae</taxon>
        <taxon>Entelegynae</taxon>
        <taxon>Araneoidea</taxon>
        <taxon>Araneidae</taxon>
        <taxon>Araneus</taxon>
    </lineage>
</organism>
<sequence>MAGGALLGAERPGHPLAVGLLGVRRLLASSTRLGGGNGHVADALPNDLPD</sequence>
<dbReference type="Proteomes" id="UP000499080">
    <property type="component" value="Unassembled WGS sequence"/>
</dbReference>
<accession>A0A4Y2GLX3</accession>
<name>A0A4Y2GLX3_ARAVE</name>